<evidence type="ECO:0000313" key="3">
    <source>
        <dbReference type="Proteomes" id="UP000190274"/>
    </source>
</evidence>
<dbReference type="OrthoDB" id="5378975at2759"/>
<feature type="compositionally biased region" description="Acidic residues" evidence="1">
    <location>
        <begin position="11"/>
        <end position="21"/>
    </location>
</feature>
<gene>
    <name evidence="2" type="ORF">LADA_0G04522G</name>
</gene>
<dbReference type="STRING" id="1266660.A0A1G4JSM6"/>
<protein>
    <submittedName>
        <fullName evidence="2">LADA_0G04522g1_1</fullName>
    </submittedName>
</protein>
<evidence type="ECO:0000256" key="1">
    <source>
        <dbReference type="SAM" id="MobiDB-lite"/>
    </source>
</evidence>
<dbReference type="EMBL" id="LT598457">
    <property type="protein sequence ID" value="SCU93710.1"/>
    <property type="molecule type" value="Genomic_DNA"/>
</dbReference>
<sequence>MGSSDSGSDSDFGDFEGISDSDEPIQLSWEEQLDSILGPRQEISHTNQKHDLAELIEGERPKVVYEQLVLVEPHLRAFQWRHSKLRSELLHTLQIEDVPVVPKITKSVDTSLFDLLEPYLGAGTDQEHKSKDISKVLGNKVHASEHSSPPLSSSIVQLQAKDLDDLEEEELTHTHDQLIDAISVVCKSILQNEELRTQLIADKEMFEDLVTNLVGHTQRLRRDEIAQFNKKNRRSFKYGKKFKWAR</sequence>
<accession>A0A1G4JSM6</accession>
<dbReference type="GO" id="GO:0031503">
    <property type="term" value="P:protein-containing complex localization"/>
    <property type="evidence" value="ECO:0007669"/>
    <property type="project" value="EnsemblFungi"/>
</dbReference>
<reference evidence="3" key="1">
    <citation type="submission" date="2016-03" db="EMBL/GenBank/DDBJ databases">
        <authorList>
            <person name="Devillers H."/>
        </authorList>
    </citation>
    <scope>NUCLEOTIDE SEQUENCE [LARGE SCALE GENOMIC DNA]</scope>
</reference>
<evidence type="ECO:0000313" key="2">
    <source>
        <dbReference type="EMBL" id="SCU93710.1"/>
    </source>
</evidence>
<feature type="region of interest" description="Disordered" evidence="1">
    <location>
        <begin position="1"/>
        <end position="21"/>
    </location>
</feature>
<organism evidence="2 3">
    <name type="scientific">Lachancea dasiensis</name>
    <dbReference type="NCBI Taxonomy" id="1072105"/>
    <lineage>
        <taxon>Eukaryota</taxon>
        <taxon>Fungi</taxon>
        <taxon>Dikarya</taxon>
        <taxon>Ascomycota</taxon>
        <taxon>Saccharomycotina</taxon>
        <taxon>Saccharomycetes</taxon>
        <taxon>Saccharomycetales</taxon>
        <taxon>Saccharomycetaceae</taxon>
        <taxon>Lachancea</taxon>
    </lineage>
</organism>
<dbReference type="Proteomes" id="UP000190274">
    <property type="component" value="Chromosome G"/>
</dbReference>
<dbReference type="AlphaFoldDB" id="A0A1G4JSM6"/>
<name>A0A1G4JSM6_9SACH</name>
<dbReference type="GO" id="GO:0035653">
    <property type="term" value="P:clathrin-coated vesicle cargo loading, AP-1-mediated"/>
    <property type="evidence" value="ECO:0007669"/>
    <property type="project" value="EnsemblFungi"/>
</dbReference>
<proteinExistence type="predicted"/>
<keyword evidence="3" id="KW-1185">Reference proteome</keyword>
<feature type="compositionally biased region" description="Low complexity" evidence="1">
    <location>
        <begin position="1"/>
        <end position="10"/>
    </location>
</feature>